<dbReference type="Pfam" id="PF07811">
    <property type="entry name" value="TadE"/>
    <property type="match status" value="1"/>
</dbReference>
<sequence length="117" mass="11893">MITEQLMGMVLVMLLALGVMQVALAVHVRNTMIECAVEGARLAGRDGADLADGEARAKNLAAQAIPGIVTTAHAHRTTVGGLQAVAVELSASMPVIGLWGPGDLKARGTALQEGPGA</sequence>
<evidence type="ECO:0000259" key="1">
    <source>
        <dbReference type="Pfam" id="PF07811"/>
    </source>
</evidence>
<gene>
    <name evidence="2" type="ORF">RN606_03270</name>
</gene>
<name>A0AA96J7H1_9MICO</name>
<keyword evidence="3" id="KW-1185">Reference proteome</keyword>
<dbReference type="InterPro" id="IPR012495">
    <property type="entry name" value="TadE-like_dom"/>
</dbReference>
<dbReference type="AlphaFoldDB" id="A0AA96J7H1"/>
<dbReference type="EMBL" id="CP134879">
    <property type="protein sequence ID" value="WNM25182.1"/>
    <property type="molecule type" value="Genomic_DNA"/>
</dbReference>
<dbReference type="Proteomes" id="UP001304125">
    <property type="component" value="Chromosome"/>
</dbReference>
<proteinExistence type="predicted"/>
<feature type="domain" description="TadE-like" evidence="1">
    <location>
        <begin position="9"/>
        <end position="41"/>
    </location>
</feature>
<organism evidence="2 3">
    <name type="scientific">Demequina capsici</name>
    <dbReference type="NCBI Taxonomy" id="3075620"/>
    <lineage>
        <taxon>Bacteria</taxon>
        <taxon>Bacillati</taxon>
        <taxon>Actinomycetota</taxon>
        <taxon>Actinomycetes</taxon>
        <taxon>Micrococcales</taxon>
        <taxon>Demequinaceae</taxon>
        <taxon>Demequina</taxon>
    </lineage>
</organism>
<reference evidence="2 3" key="1">
    <citation type="submission" date="2023-09" db="EMBL/GenBank/DDBJ databases">
        <title>Demequina sp. a novel bacteria isolated from Capsicum annuum.</title>
        <authorList>
            <person name="Humaira Z."/>
            <person name="Lee J."/>
            <person name="Cho D."/>
        </authorList>
    </citation>
    <scope>NUCLEOTIDE SEQUENCE [LARGE SCALE GENOMIC DNA]</scope>
    <source>
        <strain evidence="2 3">OYTSA14</strain>
    </source>
</reference>
<evidence type="ECO:0000313" key="2">
    <source>
        <dbReference type="EMBL" id="WNM25182.1"/>
    </source>
</evidence>
<dbReference type="RefSeq" id="WP_313499942.1">
    <property type="nucleotide sequence ID" value="NZ_CP134879.1"/>
</dbReference>
<accession>A0AA96J7H1</accession>
<protein>
    <submittedName>
        <fullName evidence="2">TadE/TadG family type IV pilus assembly protein</fullName>
    </submittedName>
</protein>
<evidence type="ECO:0000313" key="3">
    <source>
        <dbReference type="Proteomes" id="UP001304125"/>
    </source>
</evidence>